<evidence type="ECO:0000313" key="2">
    <source>
        <dbReference type="Proteomes" id="UP001239397"/>
    </source>
</evidence>
<protein>
    <recommendedName>
        <fullName evidence="3">Antitoxin</fullName>
    </recommendedName>
</protein>
<dbReference type="KEGG" id="amog:QRX60_28475"/>
<sequence>MSLFDVFKDKAAELLGGASEKVSEVVGVDLPIGEAADQVAQSAAEVTETGQGVVDAVSAQGADVLDATGAVGDAIDPDARG</sequence>
<dbReference type="EMBL" id="CP127295">
    <property type="protein sequence ID" value="WIX98011.1"/>
    <property type="molecule type" value="Genomic_DNA"/>
</dbReference>
<reference evidence="1 2" key="1">
    <citation type="submission" date="2023-06" db="EMBL/GenBank/DDBJ databases">
        <authorList>
            <person name="Oyuntsetseg B."/>
            <person name="Kim S.B."/>
        </authorList>
    </citation>
    <scope>NUCLEOTIDE SEQUENCE [LARGE SCALE GENOMIC DNA]</scope>
    <source>
        <strain evidence="1 2">4-36</strain>
    </source>
</reference>
<accession>A0A9Y2JIJ0</accession>
<proteinExistence type="predicted"/>
<keyword evidence="2" id="KW-1185">Reference proteome</keyword>
<organism evidence="1 2">
    <name type="scientific">Amycolatopsis mongoliensis</name>
    <dbReference type="NCBI Taxonomy" id="715475"/>
    <lineage>
        <taxon>Bacteria</taxon>
        <taxon>Bacillati</taxon>
        <taxon>Actinomycetota</taxon>
        <taxon>Actinomycetes</taxon>
        <taxon>Pseudonocardiales</taxon>
        <taxon>Pseudonocardiaceae</taxon>
        <taxon>Amycolatopsis</taxon>
    </lineage>
</organism>
<gene>
    <name evidence="1" type="ORF">QRX60_28475</name>
</gene>
<dbReference type="RefSeq" id="WP_285994496.1">
    <property type="nucleotide sequence ID" value="NZ_CP127295.1"/>
</dbReference>
<dbReference type="Proteomes" id="UP001239397">
    <property type="component" value="Chromosome"/>
</dbReference>
<name>A0A9Y2JIJ0_9PSEU</name>
<evidence type="ECO:0008006" key="3">
    <source>
        <dbReference type="Google" id="ProtNLM"/>
    </source>
</evidence>
<evidence type="ECO:0000313" key="1">
    <source>
        <dbReference type="EMBL" id="WIX98011.1"/>
    </source>
</evidence>
<dbReference type="AlphaFoldDB" id="A0A9Y2JIJ0"/>